<evidence type="ECO:0000256" key="3">
    <source>
        <dbReference type="ARBA" id="ARBA00022490"/>
    </source>
</evidence>
<dbReference type="Gene3D" id="3.40.850.10">
    <property type="entry name" value="Kinesin motor domain"/>
    <property type="match status" value="1"/>
</dbReference>
<feature type="binding site" evidence="13">
    <location>
        <begin position="169"/>
        <end position="176"/>
    </location>
    <ligand>
        <name>ATP</name>
        <dbReference type="ChEBI" id="CHEBI:30616"/>
    </ligand>
</feature>
<dbReference type="InterPro" id="IPR019821">
    <property type="entry name" value="Kinesin_motor_CS"/>
</dbReference>
<keyword evidence="18" id="KW-1185">Reference proteome</keyword>
<dbReference type="InterPro" id="IPR016024">
    <property type="entry name" value="ARM-type_fold"/>
</dbReference>
<comment type="subunit">
    <text evidence="11">Interacts (via C-terminus) with NEK5.</text>
</comment>
<feature type="coiled-coil region" evidence="14">
    <location>
        <begin position="738"/>
        <end position="779"/>
    </location>
</feature>
<feature type="compositionally biased region" description="Low complexity" evidence="15">
    <location>
        <begin position="21"/>
        <end position="31"/>
    </location>
</feature>
<feature type="region of interest" description="Disordered" evidence="15">
    <location>
        <begin position="1"/>
        <end position="85"/>
    </location>
</feature>
<protein>
    <recommendedName>
        <fullName evidence="16">Kinesin motor domain-containing protein</fullName>
    </recommendedName>
</protein>
<evidence type="ECO:0000256" key="7">
    <source>
        <dbReference type="ARBA" id="ARBA00022840"/>
    </source>
</evidence>
<evidence type="ECO:0000256" key="15">
    <source>
        <dbReference type="SAM" id="MobiDB-lite"/>
    </source>
</evidence>
<feature type="repeat" description="ARM" evidence="12">
    <location>
        <begin position="892"/>
        <end position="935"/>
    </location>
</feature>
<evidence type="ECO:0000256" key="11">
    <source>
        <dbReference type="ARBA" id="ARBA00063975"/>
    </source>
</evidence>
<proteinExistence type="inferred from homology"/>
<dbReference type="AlphaFoldDB" id="A0AAP0M012"/>
<dbReference type="InterPro" id="IPR027417">
    <property type="entry name" value="P-loop_NTPase"/>
</dbReference>
<dbReference type="PANTHER" id="PTHR47970">
    <property type="entry name" value="KINESIN-LIKE PROTEIN KIF11"/>
    <property type="match status" value="1"/>
</dbReference>
<sequence length="1104" mass="123975">MAASGSSSLRATASRERHNHIPPSSHSSSRNLNNGPIHNHSVRTCKERPSSASSSTSSSSSSFRRSVTPNHRIHPSNNDEDPGRVRVAVRLRPRNAEDLLSDTDFADCVELQPELKRLKLRKNNWSSESYRFDEVFTETASQRRVYEVVAKPVVESVLNGYNGTVMAYGQTGTGKTYTLGRLGKDDASERGIMVRALEDIISSMSVTSDSVEVSYLQLYMESIQDLLAPEKVNIPINEDPKAGEVSLPGATVVKLRDLDHLLQLLQVGEVNRHAANTKLNTESSRSHAILVVYIRRSVHEIIDKITSEEKDTRTELPGDNHVPLVRKSKLLIVDLAGSERIDKSGSEGPLLEEAKFINLSLSSLGKCINALAENSPHIPTRDSKLTRLLRDSFGGSARTSLIITVGPSGRNHAETTSTIMFGQRAMKVVNMVKLKEEFDYESLCRKLETQVDHLTAEIERKQKLRENDKCELEKLLRECQISYDEAKDNLVTQVELLTAKIEMQQKLRENDKYEFEKQLRESQISYDESMKNLVTRSEFLEKENARLELEVEKILGELNHQKDQNNLKREKIVQLEISLKNSKQQQLDNSSYQKVLADTTQMYEKKITELIKQLEIEHARSEGAEEQVDIMKKLISENQKSIEFALTSQTNSCVVLKLRQYEMENSTYQKALADTTQLYEKKIAELNKKLEDEHACFEGAVEQLDMVKKLLSDYQNSNQGQKEVHELCVKLKETRQLHESAVYEVQTLKSEYKNLLEEKETMSDELQAARQRLLVEEKQRKAIEYELVKLKKTAPEHDDDFEDKKPYTKDYISKGSSRFGAPMSLQKSNPSRELSGQRATIAKICDEGKNIGLPKILQLLTSEDPDVQIHAVKVVANLAAEDINQEKIVEEGGLDALLLLLRTSQNTTILRVASGAIANLAMNEMNQGLIMSRGGGQLLAKTASKTDDPQTLRMVAGALANLCGNEKLHTMLEEDGAIKALLAMVRSGNIDVIAQVARGLANFAKCESRAIVQGQRKGRSHLMEDSALEWLIANSKTNSASTRRHVELALCHLAQNEDNARDFISRGGAKELVQISIESSREDIRNLAKKTMKSNPRLQADTHA</sequence>
<keyword evidence="6 13" id="KW-0547">Nucleotide-binding</keyword>
<evidence type="ECO:0000256" key="5">
    <source>
        <dbReference type="ARBA" id="ARBA00022737"/>
    </source>
</evidence>
<dbReference type="GO" id="GO:0005524">
    <property type="term" value="F:ATP binding"/>
    <property type="evidence" value="ECO:0007669"/>
    <property type="project" value="UniProtKB-UniRule"/>
</dbReference>
<dbReference type="PROSITE" id="PS50176">
    <property type="entry name" value="ARM_REPEAT"/>
    <property type="match status" value="2"/>
</dbReference>
<dbReference type="FunFam" id="3.40.850.10:FF:000036">
    <property type="entry name" value="Kinesin-like protein"/>
    <property type="match status" value="1"/>
</dbReference>
<evidence type="ECO:0000256" key="8">
    <source>
        <dbReference type="ARBA" id="ARBA00023054"/>
    </source>
</evidence>
<dbReference type="SUPFAM" id="SSF48371">
    <property type="entry name" value="ARM repeat"/>
    <property type="match status" value="1"/>
</dbReference>
<evidence type="ECO:0000313" key="18">
    <source>
        <dbReference type="Proteomes" id="UP001428341"/>
    </source>
</evidence>
<dbReference type="Proteomes" id="UP001428341">
    <property type="component" value="Unassembled WGS sequence"/>
</dbReference>
<organism evidence="17 18">
    <name type="scientific">Citrus x changshan-huyou</name>
    <dbReference type="NCBI Taxonomy" id="2935761"/>
    <lineage>
        <taxon>Eukaryota</taxon>
        <taxon>Viridiplantae</taxon>
        <taxon>Streptophyta</taxon>
        <taxon>Embryophyta</taxon>
        <taxon>Tracheophyta</taxon>
        <taxon>Spermatophyta</taxon>
        <taxon>Magnoliopsida</taxon>
        <taxon>eudicotyledons</taxon>
        <taxon>Gunneridae</taxon>
        <taxon>Pentapetalae</taxon>
        <taxon>rosids</taxon>
        <taxon>malvids</taxon>
        <taxon>Sapindales</taxon>
        <taxon>Rutaceae</taxon>
        <taxon>Aurantioideae</taxon>
        <taxon>Citrus</taxon>
    </lineage>
</organism>
<comment type="subcellular location">
    <subcellularLocation>
        <location evidence="1">Cytoplasm</location>
        <location evidence="1">Cytoskeleton</location>
    </subcellularLocation>
</comment>
<keyword evidence="3" id="KW-0963">Cytoplasm</keyword>
<dbReference type="GO" id="GO:0007018">
    <property type="term" value="P:microtubule-based movement"/>
    <property type="evidence" value="ECO:0007669"/>
    <property type="project" value="InterPro"/>
</dbReference>
<dbReference type="PRINTS" id="PR00380">
    <property type="entry name" value="KINESINHEAVY"/>
</dbReference>
<reference evidence="17 18" key="1">
    <citation type="submission" date="2024-05" db="EMBL/GenBank/DDBJ databases">
        <title>Haplotype-resolved chromosome-level genome assembly of Huyou (Citrus changshanensis).</title>
        <authorList>
            <person name="Miao C."/>
            <person name="Chen W."/>
            <person name="Wu Y."/>
            <person name="Wang L."/>
            <person name="Zhao S."/>
            <person name="Grierson D."/>
            <person name="Xu C."/>
            <person name="Chen K."/>
        </authorList>
    </citation>
    <scope>NUCLEOTIDE SEQUENCE [LARGE SCALE GENOMIC DNA]</scope>
    <source>
        <strain evidence="17">01-14</strain>
        <tissue evidence="17">Leaf</tissue>
    </source>
</reference>
<comment type="caution">
    <text evidence="17">The sequence shown here is derived from an EMBL/GenBank/DDBJ whole genome shotgun (WGS) entry which is preliminary data.</text>
</comment>
<evidence type="ECO:0000256" key="6">
    <source>
        <dbReference type="ARBA" id="ARBA00022741"/>
    </source>
</evidence>
<gene>
    <name evidence="17" type="ORF">WN944_018560</name>
</gene>
<keyword evidence="4" id="KW-0493">Microtubule</keyword>
<dbReference type="GO" id="GO:0008574">
    <property type="term" value="F:plus-end-directed microtubule motor activity"/>
    <property type="evidence" value="ECO:0007669"/>
    <property type="project" value="TreeGrafter"/>
</dbReference>
<feature type="compositionally biased region" description="Low complexity" evidence="15">
    <location>
        <begin position="50"/>
        <end position="62"/>
    </location>
</feature>
<dbReference type="PANTHER" id="PTHR47970:SF6">
    <property type="entry name" value="KINESIN-LIKE PROTEIN KIN-UC ISOFORM X1"/>
    <property type="match status" value="1"/>
</dbReference>
<evidence type="ECO:0000256" key="13">
    <source>
        <dbReference type="PROSITE-ProRule" id="PRU00283"/>
    </source>
</evidence>
<evidence type="ECO:0000256" key="12">
    <source>
        <dbReference type="PROSITE-ProRule" id="PRU00259"/>
    </source>
</evidence>
<dbReference type="SMART" id="SM00185">
    <property type="entry name" value="ARM"/>
    <property type="match status" value="4"/>
</dbReference>
<dbReference type="GO" id="GO:0090307">
    <property type="term" value="P:mitotic spindle assembly"/>
    <property type="evidence" value="ECO:0007669"/>
    <property type="project" value="TreeGrafter"/>
</dbReference>
<keyword evidence="8 14" id="KW-0175">Coiled coil</keyword>
<dbReference type="EMBL" id="JBCGBO010000007">
    <property type="protein sequence ID" value="KAK9187169.1"/>
    <property type="molecule type" value="Genomic_DNA"/>
</dbReference>
<feature type="domain" description="Kinesin motor" evidence="16">
    <location>
        <begin position="84"/>
        <end position="428"/>
    </location>
</feature>
<keyword evidence="5" id="KW-0677">Repeat</keyword>
<comment type="similarity">
    <text evidence="2">Belongs to the TRAFAC class myosin-kinesin ATPase superfamily. Kinesin family. Ungrouped subfamily.</text>
</comment>
<dbReference type="PROSITE" id="PS50067">
    <property type="entry name" value="KINESIN_MOTOR_2"/>
    <property type="match status" value="1"/>
</dbReference>
<dbReference type="SMART" id="SM00129">
    <property type="entry name" value="KISc"/>
    <property type="match status" value="1"/>
</dbReference>
<dbReference type="SUPFAM" id="SSF52540">
    <property type="entry name" value="P-loop containing nucleoside triphosphate hydrolases"/>
    <property type="match status" value="1"/>
</dbReference>
<evidence type="ECO:0000256" key="4">
    <source>
        <dbReference type="ARBA" id="ARBA00022701"/>
    </source>
</evidence>
<keyword evidence="9 13" id="KW-0505">Motor protein</keyword>
<evidence type="ECO:0000313" key="17">
    <source>
        <dbReference type="EMBL" id="KAK9187169.1"/>
    </source>
</evidence>
<dbReference type="InterPro" id="IPR047149">
    <property type="entry name" value="KIF11-like"/>
</dbReference>
<dbReference type="Gene3D" id="1.25.10.10">
    <property type="entry name" value="Leucine-rich Repeat Variant"/>
    <property type="match status" value="1"/>
</dbReference>
<keyword evidence="7 13" id="KW-0067">ATP-binding</keyword>
<feature type="compositionally biased region" description="Polar residues" evidence="15">
    <location>
        <begin position="1"/>
        <end position="11"/>
    </location>
</feature>
<evidence type="ECO:0000256" key="9">
    <source>
        <dbReference type="ARBA" id="ARBA00023175"/>
    </source>
</evidence>
<dbReference type="GO" id="GO:0051231">
    <property type="term" value="P:spindle elongation"/>
    <property type="evidence" value="ECO:0007669"/>
    <property type="project" value="TreeGrafter"/>
</dbReference>
<dbReference type="InterPro" id="IPR000225">
    <property type="entry name" value="Armadillo"/>
</dbReference>
<dbReference type="PROSITE" id="PS00411">
    <property type="entry name" value="KINESIN_MOTOR_1"/>
    <property type="match status" value="1"/>
</dbReference>
<dbReference type="Pfam" id="PF00225">
    <property type="entry name" value="Kinesin"/>
    <property type="match status" value="1"/>
</dbReference>
<evidence type="ECO:0000256" key="14">
    <source>
        <dbReference type="SAM" id="Coils"/>
    </source>
</evidence>
<dbReference type="GO" id="GO:0072686">
    <property type="term" value="C:mitotic spindle"/>
    <property type="evidence" value="ECO:0007669"/>
    <property type="project" value="TreeGrafter"/>
</dbReference>
<evidence type="ECO:0000259" key="16">
    <source>
        <dbReference type="PROSITE" id="PS50067"/>
    </source>
</evidence>
<evidence type="ECO:0000256" key="10">
    <source>
        <dbReference type="ARBA" id="ARBA00023212"/>
    </source>
</evidence>
<evidence type="ECO:0000256" key="2">
    <source>
        <dbReference type="ARBA" id="ARBA00010103"/>
    </source>
</evidence>
<evidence type="ECO:0000256" key="1">
    <source>
        <dbReference type="ARBA" id="ARBA00004245"/>
    </source>
</evidence>
<dbReference type="InterPro" id="IPR001752">
    <property type="entry name" value="Kinesin_motor_dom"/>
</dbReference>
<dbReference type="InterPro" id="IPR036961">
    <property type="entry name" value="Kinesin_motor_dom_sf"/>
</dbReference>
<feature type="coiled-coil region" evidence="14">
    <location>
        <begin position="530"/>
        <end position="585"/>
    </location>
</feature>
<dbReference type="Pfam" id="PF00514">
    <property type="entry name" value="Arm"/>
    <property type="match status" value="1"/>
</dbReference>
<feature type="repeat" description="ARM" evidence="12">
    <location>
        <begin position="851"/>
        <end position="893"/>
    </location>
</feature>
<feature type="coiled-coil region" evidence="14">
    <location>
        <begin position="444"/>
        <end position="478"/>
    </location>
</feature>
<dbReference type="GO" id="GO:0005876">
    <property type="term" value="C:spindle microtubule"/>
    <property type="evidence" value="ECO:0007669"/>
    <property type="project" value="TreeGrafter"/>
</dbReference>
<accession>A0AAP0M012</accession>
<dbReference type="InterPro" id="IPR011989">
    <property type="entry name" value="ARM-like"/>
</dbReference>
<name>A0AAP0M012_9ROSI</name>
<keyword evidence="10" id="KW-0206">Cytoskeleton</keyword>
<dbReference type="CDD" id="cd00106">
    <property type="entry name" value="KISc"/>
    <property type="match status" value="1"/>
</dbReference>
<dbReference type="GO" id="GO:0008017">
    <property type="term" value="F:microtubule binding"/>
    <property type="evidence" value="ECO:0007669"/>
    <property type="project" value="InterPro"/>
</dbReference>